<dbReference type="AlphaFoldDB" id="A0A8H6IDF0"/>
<feature type="transmembrane region" description="Helical" evidence="1">
    <location>
        <begin position="114"/>
        <end position="133"/>
    </location>
</feature>
<comment type="caution">
    <text evidence="2">The sequence shown here is derived from an EMBL/GenBank/DDBJ whole genome shotgun (WGS) entry which is preliminary data.</text>
</comment>
<evidence type="ECO:0000256" key="1">
    <source>
        <dbReference type="SAM" id="Phobius"/>
    </source>
</evidence>
<feature type="transmembrane region" description="Helical" evidence="1">
    <location>
        <begin position="59"/>
        <end position="79"/>
    </location>
</feature>
<proteinExistence type="predicted"/>
<keyword evidence="1" id="KW-1133">Transmembrane helix</keyword>
<accession>A0A8H6IDF0</accession>
<evidence type="ECO:0000313" key="3">
    <source>
        <dbReference type="Proteomes" id="UP000521943"/>
    </source>
</evidence>
<keyword evidence="1" id="KW-0472">Membrane</keyword>
<dbReference type="Proteomes" id="UP000521943">
    <property type="component" value="Unassembled WGS sequence"/>
</dbReference>
<keyword evidence="1" id="KW-0812">Transmembrane</keyword>
<dbReference type="OrthoDB" id="2952413at2759"/>
<evidence type="ECO:0000313" key="2">
    <source>
        <dbReference type="EMBL" id="KAF6761761.1"/>
    </source>
</evidence>
<protein>
    <submittedName>
        <fullName evidence="2">Uncharacterized protein</fullName>
    </submittedName>
</protein>
<feature type="transmembrane region" description="Helical" evidence="1">
    <location>
        <begin position="28"/>
        <end position="47"/>
    </location>
</feature>
<reference evidence="2 3" key="1">
    <citation type="submission" date="2020-07" db="EMBL/GenBank/DDBJ databases">
        <title>Comparative genomics of pyrophilous fungi reveals a link between fire events and developmental genes.</title>
        <authorList>
            <consortium name="DOE Joint Genome Institute"/>
            <person name="Steindorff A.S."/>
            <person name="Carver A."/>
            <person name="Calhoun S."/>
            <person name="Stillman K."/>
            <person name="Liu H."/>
            <person name="Lipzen A."/>
            <person name="Pangilinan J."/>
            <person name="Labutti K."/>
            <person name="Bruns T.D."/>
            <person name="Grigoriev I.V."/>
        </authorList>
    </citation>
    <scope>NUCLEOTIDE SEQUENCE [LARGE SCALE GENOMIC DNA]</scope>
    <source>
        <strain evidence="2 3">CBS 144469</strain>
    </source>
</reference>
<name>A0A8H6IDF0_9AGAR</name>
<sequence>MAAILSVLAAGSFPGGRGTPEDCRMALLRPVVGFPLLILAAESILFYRVYAFSGKSGKMLVYLVVQFLAIHAVFFYFNFKWFTTVKFTRWNIPTGSICMITESNSPLLATTFEALLVSVTSAMVIMVVIAYRVHRGLNSKLLTAFYRDGIFYFICLAAVCSANVAENWIGEGAYKFIFVAFEMNLHGILSTRMLLHLRKIGSDVDAVSITRIANICPSSRGADSRHLH</sequence>
<gene>
    <name evidence="2" type="ORF">DFP72DRAFT_630039</name>
</gene>
<organism evidence="2 3">
    <name type="scientific">Ephemerocybe angulata</name>
    <dbReference type="NCBI Taxonomy" id="980116"/>
    <lineage>
        <taxon>Eukaryota</taxon>
        <taxon>Fungi</taxon>
        <taxon>Dikarya</taxon>
        <taxon>Basidiomycota</taxon>
        <taxon>Agaricomycotina</taxon>
        <taxon>Agaricomycetes</taxon>
        <taxon>Agaricomycetidae</taxon>
        <taxon>Agaricales</taxon>
        <taxon>Agaricineae</taxon>
        <taxon>Psathyrellaceae</taxon>
        <taxon>Ephemerocybe</taxon>
    </lineage>
</organism>
<feature type="transmembrane region" description="Helical" evidence="1">
    <location>
        <begin position="145"/>
        <end position="164"/>
    </location>
</feature>
<keyword evidence="3" id="KW-1185">Reference proteome</keyword>
<dbReference type="EMBL" id="JACGCI010000009">
    <property type="protein sequence ID" value="KAF6761761.1"/>
    <property type="molecule type" value="Genomic_DNA"/>
</dbReference>